<reference evidence="9 10" key="1">
    <citation type="journal article" date="2015" name="Nature">
        <title>rRNA introns, odd ribosomes, and small enigmatic genomes across a large radiation of phyla.</title>
        <authorList>
            <person name="Brown C.T."/>
            <person name="Hug L.A."/>
            <person name="Thomas B.C."/>
            <person name="Sharon I."/>
            <person name="Castelle C.J."/>
            <person name="Singh A."/>
            <person name="Wilkins M.J."/>
            <person name="Williams K.H."/>
            <person name="Banfield J.F."/>
        </authorList>
    </citation>
    <scope>NUCLEOTIDE SEQUENCE [LARGE SCALE GENOMIC DNA]</scope>
</reference>
<keyword evidence="4 9" id="KW-0689">Ribosomal protein</keyword>
<dbReference type="InterPro" id="IPR019927">
    <property type="entry name" value="Ribosomal_uL3_bac/org-type"/>
</dbReference>
<evidence type="ECO:0000256" key="3">
    <source>
        <dbReference type="ARBA" id="ARBA00022884"/>
    </source>
</evidence>
<evidence type="ECO:0000256" key="2">
    <source>
        <dbReference type="ARBA" id="ARBA00022730"/>
    </source>
</evidence>
<dbReference type="Proteomes" id="UP000034128">
    <property type="component" value="Unassembled WGS sequence"/>
</dbReference>
<dbReference type="Pfam" id="PF00297">
    <property type="entry name" value="Ribosomal_L3"/>
    <property type="match status" value="1"/>
</dbReference>
<name>A0A0G1HGS9_UNCKA</name>
<evidence type="ECO:0000256" key="1">
    <source>
        <dbReference type="ARBA" id="ARBA00006540"/>
    </source>
</evidence>
<dbReference type="GO" id="GO:0006412">
    <property type="term" value="P:translation"/>
    <property type="evidence" value="ECO:0007669"/>
    <property type="project" value="InterPro"/>
</dbReference>
<gene>
    <name evidence="9" type="ORF">UW36_C0001G0016</name>
</gene>
<organism evidence="9 10">
    <name type="scientific">candidate division WWE3 bacterium GW2011_GWA2_44_16</name>
    <dbReference type="NCBI Taxonomy" id="1619110"/>
    <lineage>
        <taxon>Bacteria</taxon>
        <taxon>Katanobacteria</taxon>
    </lineage>
</organism>
<feature type="region of interest" description="Disordered" evidence="8">
    <location>
        <begin position="72"/>
        <end position="97"/>
    </location>
</feature>
<comment type="caution">
    <text evidence="9">The sequence shown here is derived from an EMBL/GenBank/DDBJ whole genome shotgun (WGS) entry which is preliminary data.</text>
</comment>
<comment type="similarity">
    <text evidence="1">Belongs to the universal ribosomal protein uL3 family.</text>
</comment>
<dbReference type="EMBL" id="LCIA01000001">
    <property type="protein sequence ID" value="KKT45718.1"/>
    <property type="molecule type" value="Genomic_DNA"/>
</dbReference>
<dbReference type="SUPFAM" id="SSF50447">
    <property type="entry name" value="Translation proteins"/>
    <property type="match status" value="1"/>
</dbReference>
<proteinExistence type="inferred from homology"/>
<feature type="compositionally biased region" description="Polar residues" evidence="8">
    <location>
        <begin position="75"/>
        <end position="92"/>
    </location>
</feature>
<dbReference type="GO" id="GO:0022625">
    <property type="term" value="C:cytosolic large ribosomal subunit"/>
    <property type="evidence" value="ECO:0007669"/>
    <property type="project" value="TreeGrafter"/>
</dbReference>
<keyword evidence="2" id="KW-0699">rRNA-binding</keyword>
<dbReference type="InterPro" id="IPR009000">
    <property type="entry name" value="Transl_B-barrel_sf"/>
</dbReference>
<dbReference type="PANTHER" id="PTHR11229:SF16">
    <property type="entry name" value="LARGE RIBOSOMAL SUBUNIT PROTEIN UL3C"/>
    <property type="match status" value="1"/>
</dbReference>
<dbReference type="GO" id="GO:0019843">
    <property type="term" value="F:rRNA binding"/>
    <property type="evidence" value="ECO:0007669"/>
    <property type="project" value="UniProtKB-KW"/>
</dbReference>
<dbReference type="AlphaFoldDB" id="A0A0G1HGS9"/>
<dbReference type="PANTHER" id="PTHR11229">
    <property type="entry name" value="50S RIBOSOMAL PROTEIN L3"/>
    <property type="match status" value="1"/>
</dbReference>
<accession>A0A0G1HGS9</accession>
<evidence type="ECO:0000313" key="10">
    <source>
        <dbReference type="Proteomes" id="UP000034128"/>
    </source>
</evidence>
<evidence type="ECO:0000256" key="8">
    <source>
        <dbReference type="SAM" id="MobiDB-lite"/>
    </source>
</evidence>
<dbReference type="InterPro" id="IPR000597">
    <property type="entry name" value="Ribosomal_uL3"/>
</dbReference>
<dbReference type="STRING" id="1619110.UW36_C0001G0016"/>
<keyword evidence="5" id="KW-0687">Ribonucleoprotein</keyword>
<protein>
    <recommendedName>
        <fullName evidence="6">Large ribosomal subunit protein uL3</fullName>
    </recommendedName>
    <alternativeName>
        <fullName evidence="7">50S ribosomal protein L3</fullName>
    </alternativeName>
</protein>
<evidence type="ECO:0000256" key="4">
    <source>
        <dbReference type="ARBA" id="ARBA00022980"/>
    </source>
</evidence>
<sequence>MTMEKLTGKKINMTQLFLDSGKVVPVTKVLVDSGCQELLTDELMGKAVAVWGFSKGRGFAGGMKRYGFKGGPATRGQSTFPRQAGSIGSQTPGRVRKGKQMAGHYGNKRITVKGLRIVGLHKETRELMVSGPIPGARNSKVNLRIA</sequence>
<evidence type="ECO:0000256" key="6">
    <source>
        <dbReference type="ARBA" id="ARBA00035243"/>
    </source>
</evidence>
<dbReference type="GO" id="GO:0003735">
    <property type="term" value="F:structural constituent of ribosome"/>
    <property type="evidence" value="ECO:0007669"/>
    <property type="project" value="InterPro"/>
</dbReference>
<evidence type="ECO:0000256" key="7">
    <source>
        <dbReference type="ARBA" id="ARBA00035457"/>
    </source>
</evidence>
<keyword evidence="3" id="KW-0694">RNA-binding</keyword>
<evidence type="ECO:0000256" key="5">
    <source>
        <dbReference type="ARBA" id="ARBA00023274"/>
    </source>
</evidence>
<evidence type="ECO:0000313" key="9">
    <source>
        <dbReference type="EMBL" id="KKT45718.1"/>
    </source>
</evidence>
<dbReference type="Gene3D" id="2.40.30.10">
    <property type="entry name" value="Translation factors"/>
    <property type="match status" value="1"/>
</dbReference>